<keyword evidence="10" id="KW-0472">Membrane</keyword>
<name>A0A165NZ60_9APHY</name>
<keyword evidence="7 9" id="KW-0408">Iron</keyword>
<dbReference type="GO" id="GO:0016705">
    <property type="term" value="F:oxidoreductase activity, acting on paired donors, with incorporation or reduction of molecular oxygen"/>
    <property type="evidence" value="ECO:0007669"/>
    <property type="project" value="InterPro"/>
</dbReference>
<dbReference type="PRINTS" id="PR00463">
    <property type="entry name" value="EP450I"/>
</dbReference>
<sequence length="543" mass="60262">MILPSTTTVTTALCGIFTLWVLLKVVQYRRRRAHWSTPLSGPPSPSLLWGVSRLIQGNDAQDPGSLFEEWSEQYGSVFRIPAAFGTSKIVVCDPKAIQHFYSREAVGYVHTTMFRTGIESLVGRGVLWAQGDVHKRQRKALTPAFSNAAIRRMTSHFYDSAYKVKAAWDSILEAEPSGAAVIDVDMWMHNVSLDSIGITGFSHDFGTLVGKPSAIAEAMDDLVNLKSGLMGGAMLAIVGLVFPWVLKLPSAPLRLVNKINVSMGKIAQELLEDTRKEGEGQSNMEDRSIIDLLIEVEKTDSDLHMSEEDVVAQMKTLMMAAYETTAISFSRLCKWCLLELCRHPEIQQKLREELLSHSAGSDPTWDQLTSGLPYLDAVIQEALRIHPPFPDTERVAAEDDVLPLSRPMKTADGTLVDSIAVPKGAVVLVPGTMMNKATMFWGPDGKEFKPERWLDAHGIPARAQEIQGHRHILTFVDGIRICLGRHFAVAELKAVLSVLIRNYTFEFRDGPDTKTETKLVILPRPRIAGEEGTKIPLKVRRVE</sequence>
<dbReference type="CDD" id="cd11069">
    <property type="entry name" value="CYP_FUM15-like"/>
    <property type="match status" value="1"/>
</dbReference>
<dbReference type="InterPro" id="IPR050121">
    <property type="entry name" value="Cytochrome_P450_monoxygenase"/>
</dbReference>
<dbReference type="InterPro" id="IPR002401">
    <property type="entry name" value="Cyt_P450_E_grp-I"/>
</dbReference>
<feature type="transmembrane region" description="Helical" evidence="10">
    <location>
        <begin position="6"/>
        <end position="26"/>
    </location>
</feature>
<dbReference type="Pfam" id="PF00067">
    <property type="entry name" value="p450"/>
    <property type="match status" value="1"/>
</dbReference>
<comment type="similarity">
    <text evidence="3">Belongs to the cytochrome P450 family.</text>
</comment>
<dbReference type="GO" id="GO:0020037">
    <property type="term" value="F:heme binding"/>
    <property type="evidence" value="ECO:0007669"/>
    <property type="project" value="InterPro"/>
</dbReference>
<gene>
    <name evidence="11" type="ORF">DAEQUDRAFT_767114</name>
</gene>
<dbReference type="PANTHER" id="PTHR24305">
    <property type="entry name" value="CYTOCHROME P450"/>
    <property type="match status" value="1"/>
</dbReference>
<dbReference type="AlphaFoldDB" id="A0A165NZ60"/>
<evidence type="ECO:0000256" key="2">
    <source>
        <dbReference type="ARBA" id="ARBA00005179"/>
    </source>
</evidence>
<keyword evidence="10" id="KW-1133">Transmembrane helix</keyword>
<evidence type="ECO:0000313" key="11">
    <source>
        <dbReference type="EMBL" id="KZT67557.1"/>
    </source>
</evidence>
<evidence type="ECO:0000256" key="9">
    <source>
        <dbReference type="PIRSR" id="PIRSR602401-1"/>
    </source>
</evidence>
<dbReference type="EMBL" id="KV429075">
    <property type="protein sequence ID" value="KZT67557.1"/>
    <property type="molecule type" value="Genomic_DNA"/>
</dbReference>
<dbReference type="SUPFAM" id="SSF48264">
    <property type="entry name" value="Cytochrome P450"/>
    <property type="match status" value="1"/>
</dbReference>
<protein>
    <submittedName>
        <fullName evidence="11">Cytochrome P450</fullName>
    </submittedName>
</protein>
<dbReference type="GO" id="GO:0005506">
    <property type="term" value="F:iron ion binding"/>
    <property type="evidence" value="ECO:0007669"/>
    <property type="project" value="InterPro"/>
</dbReference>
<dbReference type="PANTHER" id="PTHR24305:SF166">
    <property type="entry name" value="CYTOCHROME P450 12A4, MITOCHONDRIAL-RELATED"/>
    <property type="match status" value="1"/>
</dbReference>
<keyword evidence="10" id="KW-0812">Transmembrane</keyword>
<accession>A0A165NZ60</accession>
<keyword evidence="4 9" id="KW-0349">Heme</keyword>
<feature type="transmembrane region" description="Helical" evidence="10">
    <location>
        <begin position="228"/>
        <end position="246"/>
    </location>
</feature>
<keyword evidence="12" id="KW-1185">Reference proteome</keyword>
<comment type="pathway">
    <text evidence="2">Secondary metabolite biosynthesis.</text>
</comment>
<evidence type="ECO:0000256" key="7">
    <source>
        <dbReference type="ARBA" id="ARBA00023004"/>
    </source>
</evidence>
<organism evidence="11 12">
    <name type="scientific">Daedalea quercina L-15889</name>
    <dbReference type="NCBI Taxonomy" id="1314783"/>
    <lineage>
        <taxon>Eukaryota</taxon>
        <taxon>Fungi</taxon>
        <taxon>Dikarya</taxon>
        <taxon>Basidiomycota</taxon>
        <taxon>Agaricomycotina</taxon>
        <taxon>Agaricomycetes</taxon>
        <taxon>Polyporales</taxon>
        <taxon>Fomitopsis</taxon>
    </lineage>
</organism>
<keyword evidence="8" id="KW-0503">Monooxygenase</keyword>
<dbReference type="Gene3D" id="1.10.630.10">
    <property type="entry name" value="Cytochrome P450"/>
    <property type="match status" value="1"/>
</dbReference>
<reference evidence="11 12" key="1">
    <citation type="journal article" date="2016" name="Mol. Biol. Evol.">
        <title>Comparative Genomics of Early-Diverging Mushroom-Forming Fungi Provides Insights into the Origins of Lignocellulose Decay Capabilities.</title>
        <authorList>
            <person name="Nagy L.G."/>
            <person name="Riley R."/>
            <person name="Tritt A."/>
            <person name="Adam C."/>
            <person name="Daum C."/>
            <person name="Floudas D."/>
            <person name="Sun H."/>
            <person name="Yadav J.S."/>
            <person name="Pangilinan J."/>
            <person name="Larsson K.H."/>
            <person name="Matsuura K."/>
            <person name="Barry K."/>
            <person name="Labutti K."/>
            <person name="Kuo R."/>
            <person name="Ohm R.A."/>
            <person name="Bhattacharya S.S."/>
            <person name="Shirouzu T."/>
            <person name="Yoshinaga Y."/>
            <person name="Martin F.M."/>
            <person name="Grigoriev I.V."/>
            <person name="Hibbett D.S."/>
        </authorList>
    </citation>
    <scope>NUCLEOTIDE SEQUENCE [LARGE SCALE GENOMIC DNA]</scope>
    <source>
        <strain evidence="11 12">L-15889</strain>
    </source>
</reference>
<evidence type="ECO:0000256" key="8">
    <source>
        <dbReference type="ARBA" id="ARBA00023033"/>
    </source>
</evidence>
<evidence type="ECO:0000256" key="10">
    <source>
        <dbReference type="SAM" id="Phobius"/>
    </source>
</evidence>
<evidence type="ECO:0000256" key="6">
    <source>
        <dbReference type="ARBA" id="ARBA00023002"/>
    </source>
</evidence>
<keyword evidence="5 9" id="KW-0479">Metal-binding</keyword>
<dbReference type="GO" id="GO:0004497">
    <property type="term" value="F:monooxygenase activity"/>
    <property type="evidence" value="ECO:0007669"/>
    <property type="project" value="UniProtKB-KW"/>
</dbReference>
<proteinExistence type="inferred from homology"/>
<dbReference type="InterPro" id="IPR036396">
    <property type="entry name" value="Cyt_P450_sf"/>
</dbReference>
<comment type="cofactor">
    <cofactor evidence="1 9">
        <name>heme</name>
        <dbReference type="ChEBI" id="CHEBI:30413"/>
    </cofactor>
</comment>
<evidence type="ECO:0000313" key="12">
    <source>
        <dbReference type="Proteomes" id="UP000076727"/>
    </source>
</evidence>
<evidence type="ECO:0000256" key="3">
    <source>
        <dbReference type="ARBA" id="ARBA00010617"/>
    </source>
</evidence>
<dbReference type="STRING" id="1314783.A0A165NZ60"/>
<dbReference type="Proteomes" id="UP000076727">
    <property type="component" value="Unassembled WGS sequence"/>
</dbReference>
<evidence type="ECO:0000256" key="5">
    <source>
        <dbReference type="ARBA" id="ARBA00022723"/>
    </source>
</evidence>
<feature type="binding site" description="axial binding residue" evidence="9">
    <location>
        <position position="482"/>
    </location>
    <ligand>
        <name>heme</name>
        <dbReference type="ChEBI" id="CHEBI:30413"/>
    </ligand>
    <ligandPart>
        <name>Fe</name>
        <dbReference type="ChEBI" id="CHEBI:18248"/>
    </ligandPart>
</feature>
<dbReference type="PRINTS" id="PR00385">
    <property type="entry name" value="P450"/>
</dbReference>
<evidence type="ECO:0000256" key="4">
    <source>
        <dbReference type="ARBA" id="ARBA00022617"/>
    </source>
</evidence>
<keyword evidence="6" id="KW-0560">Oxidoreductase</keyword>
<evidence type="ECO:0000256" key="1">
    <source>
        <dbReference type="ARBA" id="ARBA00001971"/>
    </source>
</evidence>
<dbReference type="OrthoDB" id="1470350at2759"/>
<dbReference type="InterPro" id="IPR001128">
    <property type="entry name" value="Cyt_P450"/>
</dbReference>